<dbReference type="Proteomes" id="UP000410049">
    <property type="component" value="Unassembled WGS sequence"/>
</dbReference>
<evidence type="ECO:0000313" key="9">
    <source>
        <dbReference type="Proteomes" id="UP000410049"/>
    </source>
</evidence>
<name>A0A5M9ZMX4_9BIFI</name>
<accession>A0A5M9ZMX4</accession>
<organism evidence="8 9">
    <name type="scientific">Bifidobacterium myosotis</name>
    <dbReference type="NCBI Taxonomy" id="1630166"/>
    <lineage>
        <taxon>Bacteria</taxon>
        <taxon>Bacillati</taxon>
        <taxon>Actinomycetota</taxon>
        <taxon>Actinomycetes</taxon>
        <taxon>Bifidobacteriales</taxon>
        <taxon>Bifidobacteriaceae</taxon>
        <taxon>Bifidobacterium</taxon>
    </lineage>
</organism>
<dbReference type="Pfam" id="PF01385">
    <property type="entry name" value="OrfB_IS605"/>
    <property type="match status" value="1"/>
</dbReference>
<dbReference type="EMBL" id="RZUH01000004">
    <property type="protein sequence ID" value="KAA8828202.1"/>
    <property type="molecule type" value="Genomic_DNA"/>
</dbReference>
<evidence type="ECO:0000256" key="3">
    <source>
        <dbReference type="ARBA" id="ARBA00023125"/>
    </source>
</evidence>
<dbReference type="GO" id="GO:0006310">
    <property type="term" value="P:DNA recombination"/>
    <property type="evidence" value="ECO:0007669"/>
    <property type="project" value="UniProtKB-KW"/>
</dbReference>
<comment type="caution">
    <text evidence="8">The sequence shown here is derived from an EMBL/GenBank/DDBJ whole genome shotgun (WGS) entry which is preliminary data.</text>
</comment>
<protein>
    <submittedName>
        <fullName evidence="8">Transposase</fullName>
    </submittedName>
</protein>
<evidence type="ECO:0000256" key="2">
    <source>
        <dbReference type="ARBA" id="ARBA00022578"/>
    </source>
</evidence>
<evidence type="ECO:0000259" key="6">
    <source>
        <dbReference type="Pfam" id="PF01385"/>
    </source>
</evidence>
<sequence length="464" mass="53024">MTASQPRSLGGDCITVKNEEGITTSQKVVVLKYEYAGSPMFVGFSPSGNKTWTCNPEKVIAHFCDCWRRLHNSQRAHRERRIYRAGERISGPLGARASTTPFFTAAGAARSHPGNEYLMFLPSLLLKACIRHEDTEWFAGLKRKKTAGGAVPGFISKSHDPVFICLANRGTHEPYITFEVVNRRKGVITFGGDAPKDWRKPGHEGERKWRLRIFVRISEPIRPFTSIILNNHKRTVSFVNKPVKRRNVPKRRNDGIGLDFGVRNTVALSDGTFLHIPMATEREKRRRRFLQKKLSRQDTRRRGCSHRRNTTHAKMAKLDRRLKQRKNDWIEKTTTDWVLDNRIIVMEDLRIRDMTRRPKPRIAPHAPLGYLPNGKGRKSGLNRSIQSSKWGMIRSRIEQKGELYDCRTIRVDPRHTSITCSVCGGRDVKNRRSQSIFECRNCGYKANADTNAAIVIRGLGMRAG</sequence>
<evidence type="ECO:0000313" key="8">
    <source>
        <dbReference type="EMBL" id="KAA8828202.1"/>
    </source>
</evidence>
<dbReference type="InterPro" id="IPR001959">
    <property type="entry name" value="Transposase"/>
</dbReference>
<feature type="domain" description="Cas12f1-like TNB" evidence="7">
    <location>
        <begin position="390"/>
        <end position="456"/>
    </location>
</feature>
<evidence type="ECO:0000259" key="7">
    <source>
        <dbReference type="Pfam" id="PF07282"/>
    </source>
</evidence>
<dbReference type="NCBIfam" id="NF040570">
    <property type="entry name" value="guided_TnpB"/>
    <property type="match status" value="1"/>
</dbReference>
<dbReference type="Pfam" id="PF07282">
    <property type="entry name" value="Cas12f1-like_TNB"/>
    <property type="match status" value="1"/>
</dbReference>
<keyword evidence="4" id="KW-0233">DNA recombination</keyword>
<dbReference type="RefSeq" id="WP_150379370.1">
    <property type="nucleotide sequence ID" value="NZ_RZUH01000004.1"/>
</dbReference>
<feature type="domain" description="Probable transposase IS891/IS1136/IS1341" evidence="6">
    <location>
        <begin position="247"/>
        <end position="356"/>
    </location>
</feature>
<comment type="similarity">
    <text evidence="1">In the C-terminal section; belongs to the transposase 35 family.</text>
</comment>
<dbReference type="AlphaFoldDB" id="A0A5M9ZMX4"/>
<gene>
    <name evidence="8" type="ORF">EMO91_07130</name>
</gene>
<feature type="region of interest" description="Disordered" evidence="5">
    <location>
        <begin position="360"/>
        <end position="382"/>
    </location>
</feature>
<dbReference type="InterPro" id="IPR010095">
    <property type="entry name" value="Cas12f1-like_TNB"/>
</dbReference>
<reference evidence="8 9" key="1">
    <citation type="journal article" date="2019" name="Syst. Appl. Microbiol.">
        <title>Characterization of Bifidobacterium species in feaces of the Egyptian fruit bat: Description of B. vespertilionis sp. nov. and B. rousetti sp. nov.</title>
        <authorList>
            <person name="Modesto M."/>
            <person name="Satti M."/>
            <person name="Watanabe K."/>
            <person name="Puglisi E."/>
            <person name="Morelli L."/>
            <person name="Huang C.-H."/>
            <person name="Liou J.-S."/>
            <person name="Miyashita M."/>
            <person name="Tamura T."/>
            <person name="Saito S."/>
            <person name="Mori K."/>
            <person name="Huang L."/>
            <person name="Sciavilla P."/>
            <person name="Sandri C."/>
            <person name="Spiezio C."/>
            <person name="Vitali F."/>
            <person name="Cavalieri D."/>
            <person name="Perpetuini G."/>
            <person name="Tofalo R."/>
            <person name="Bonetti A."/>
            <person name="Arita M."/>
            <person name="Mattarelli P."/>
        </authorList>
    </citation>
    <scope>NUCLEOTIDE SEQUENCE [LARGE SCALE GENOMIC DNA]</scope>
    <source>
        <strain evidence="8 9">RST17</strain>
    </source>
</reference>
<keyword evidence="3" id="KW-0238">DNA-binding</keyword>
<keyword evidence="2" id="KW-0815">Transposition</keyword>
<dbReference type="GO" id="GO:0003677">
    <property type="term" value="F:DNA binding"/>
    <property type="evidence" value="ECO:0007669"/>
    <property type="project" value="UniProtKB-KW"/>
</dbReference>
<evidence type="ECO:0000256" key="4">
    <source>
        <dbReference type="ARBA" id="ARBA00023172"/>
    </source>
</evidence>
<evidence type="ECO:0000256" key="5">
    <source>
        <dbReference type="SAM" id="MobiDB-lite"/>
    </source>
</evidence>
<proteinExistence type="inferred from homology"/>
<evidence type="ECO:0000256" key="1">
    <source>
        <dbReference type="ARBA" id="ARBA00008761"/>
    </source>
</evidence>
<dbReference type="GO" id="GO:0032196">
    <property type="term" value="P:transposition"/>
    <property type="evidence" value="ECO:0007669"/>
    <property type="project" value="UniProtKB-KW"/>
</dbReference>